<protein>
    <submittedName>
        <fullName evidence="6">Putative DNA modification/repair radical SAM protein</fullName>
    </submittedName>
</protein>
<dbReference type="PANTHER" id="PTHR21180">
    <property type="entry name" value="ENDONUCLEASE/EXONUCLEASE/PHOSPHATASE FAMILY DOMAIN-CONTAINING PROTEIN 1"/>
    <property type="match status" value="1"/>
</dbReference>
<dbReference type="GO" id="GO:0051536">
    <property type="term" value="F:iron-sulfur cluster binding"/>
    <property type="evidence" value="ECO:0007669"/>
    <property type="project" value="UniProtKB-KW"/>
</dbReference>
<keyword evidence="2" id="KW-0949">S-adenosyl-L-methionine</keyword>
<evidence type="ECO:0000256" key="2">
    <source>
        <dbReference type="ARBA" id="ARBA00022691"/>
    </source>
</evidence>
<dbReference type="RefSeq" id="WP_244161328.1">
    <property type="nucleotide sequence ID" value="NZ_FUWR01000001.1"/>
</dbReference>
<keyword evidence="3" id="KW-0479">Metal-binding</keyword>
<accession>A0A1T4KDS0</accession>
<evidence type="ECO:0000256" key="3">
    <source>
        <dbReference type="ARBA" id="ARBA00022723"/>
    </source>
</evidence>
<dbReference type="InterPro" id="IPR051675">
    <property type="entry name" value="Endo/Exo/Phosphatase_dom_1"/>
</dbReference>
<dbReference type="SUPFAM" id="SSF102114">
    <property type="entry name" value="Radical SAM enzymes"/>
    <property type="match status" value="1"/>
</dbReference>
<organism evidence="6 7">
    <name type="scientific">Trichlorobacter thiogenes</name>
    <dbReference type="NCBI Taxonomy" id="115783"/>
    <lineage>
        <taxon>Bacteria</taxon>
        <taxon>Pseudomonadati</taxon>
        <taxon>Thermodesulfobacteriota</taxon>
        <taxon>Desulfuromonadia</taxon>
        <taxon>Geobacterales</taxon>
        <taxon>Geobacteraceae</taxon>
        <taxon>Trichlorobacter</taxon>
    </lineage>
</organism>
<dbReference type="SUPFAM" id="SSF47781">
    <property type="entry name" value="RuvA domain 2-like"/>
    <property type="match status" value="1"/>
</dbReference>
<evidence type="ECO:0000256" key="4">
    <source>
        <dbReference type="ARBA" id="ARBA00023004"/>
    </source>
</evidence>
<dbReference type="InterPro" id="IPR023874">
    <property type="entry name" value="DNA_rSAM_put"/>
</dbReference>
<sequence length="430" mass="48292">MATDLMDRLKILADGAKYDVSCSSSGSSRANSNGGIGSAASTGICHTWTSDGRCVSLLKILMTNRCIYDCAYCINRRSNDVQRVTLSPAEVAELTIGFYRRNYIEGLFLSTGVVRSADYTMELLIQAVRTLREQYRFNGYIHLKLVPGADPLLVQQAGLWADRVSVNLELPTRESLQLLAPDKSRDAVIQPMRQVSNLIVTNRAERKQSRKVPSFAPAGQSTQLIVGATGESDRQIVTLSEQLYQRLDLKRVYYSAFIPTVADTRLPARPEAPLRREHRLYQADWLLRYYGFSAHELLDEASPNLDSELDPKTGWALRHLELFPLEINRASYEELLRVPGVGVRSAQRIIQARRQGHLGIDDLTRLGIVMKRARYFITARGRYVGEIKLENSSLRSRLVDGPKQKRPVQLSLDLEQPVVDETASLITGEL</sequence>
<evidence type="ECO:0000313" key="7">
    <source>
        <dbReference type="Proteomes" id="UP000190102"/>
    </source>
</evidence>
<evidence type="ECO:0000256" key="1">
    <source>
        <dbReference type="ARBA" id="ARBA00001966"/>
    </source>
</evidence>
<dbReference type="InterPro" id="IPR010994">
    <property type="entry name" value="RuvA_2-like"/>
</dbReference>
<dbReference type="GO" id="GO:0046872">
    <property type="term" value="F:metal ion binding"/>
    <property type="evidence" value="ECO:0007669"/>
    <property type="project" value="UniProtKB-KW"/>
</dbReference>
<dbReference type="SFLD" id="SFLDG01102">
    <property type="entry name" value="Uncharacterised_Radical_SAM_Su"/>
    <property type="match status" value="1"/>
</dbReference>
<dbReference type="PANTHER" id="PTHR21180:SF9">
    <property type="entry name" value="TYPE II SECRETION SYSTEM PROTEIN K"/>
    <property type="match status" value="1"/>
</dbReference>
<dbReference type="Gene3D" id="1.10.150.320">
    <property type="entry name" value="Photosystem II 12 kDa extrinsic protein"/>
    <property type="match status" value="1"/>
</dbReference>
<reference evidence="7" key="1">
    <citation type="submission" date="2017-02" db="EMBL/GenBank/DDBJ databases">
        <authorList>
            <person name="Varghese N."/>
            <person name="Submissions S."/>
        </authorList>
    </citation>
    <scope>NUCLEOTIDE SEQUENCE [LARGE SCALE GENOMIC DNA]</scope>
    <source>
        <strain evidence="7">ATCC BAA-34</strain>
    </source>
</reference>
<gene>
    <name evidence="6" type="ORF">SAMN02745119_00502</name>
</gene>
<proteinExistence type="predicted"/>
<comment type="cofactor">
    <cofactor evidence="1">
        <name>[4Fe-4S] cluster</name>
        <dbReference type="ChEBI" id="CHEBI:49883"/>
    </cofactor>
</comment>
<dbReference type="NCBIfam" id="TIGR03916">
    <property type="entry name" value="rSAM_link_UDG"/>
    <property type="match status" value="1"/>
</dbReference>
<evidence type="ECO:0000256" key="5">
    <source>
        <dbReference type="ARBA" id="ARBA00023014"/>
    </source>
</evidence>
<name>A0A1T4KDS0_9BACT</name>
<dbReference type="Gene3D" id="3.20.20.70">
    <property type="entry name" value="Aldolase class I"/>
    <property type="match status" value="1"/>
</dbReference>
<evidence type="ECO:0000313" key="6">
    <source>
        <dbReference type="EMBL" id="SJZ40608.1"/>
    </source>
</evidence>
<dbReference type="GO" id="GO:0003824">
    <property type="term" value="F:catalytic activity"/>
    <property type="evidence" value="ECO:0007669"/>
    <property type="project" value="InterPro"/>
</dbReference>
<dbReference type="SFLD" id="SFLDS00029">
    <property type="entry name" value="Radical_SAM"/>
    <property type="match status" value="1"/>
</dbReference>
<keyword evidence="7" id="KW-1185">Reference proteome</keyword>
<dbReference type="InterPro" id="IPR007197">
    <property type="entry name" value="rSAM"/>
</dbReference>
<keyword evidence="5" id="KW-0411">Iron-sulfur</keyword>
<dbReference type="AlphaFoldDB" id="A0A1T4KDS0"/>
<dbReference type="InterPro" id="IPR058240">
    <property type="entry name" value="rSAM_sf"/>
</dbReference>
<dbReference type="EMBL" id="FUWR01000001">
    <property type="protein sequence ID" value="SJZ40608.1"/>
    <property type="molecule type" value="Genomic_DNA"/>
</dbReference>
<dbReference type="InterPro" id="IPR013785">
    <property type="entry name" value="Aldolase_TIM"/>
</dbReference>
<dbReference type="Proteomes" id="UP000190102">
    <property type="component" value="Unassembled WGS sequence"/>
</dbReference>
<keyword evidence="4" id="KW-0408">Iron</keyword>
<dbReference type="STRING" id="115783.SAMN02745119_00502"/>